<dbReference type="AlphaFoldDB" id="A0A9W9LHE2"/>
<dbReference type="EMBL" id="JAPQKO010000006">
    <property type="protein sequence ID" value="KAJ5155937.1"/>
    <property type="molecule type" value="Genomic_DNA"/>
</dbReference>
<dbReference type="OrthoDB" id="539213at2759"/>
<reference evidence="2" key="2">
    <citation type="journal article" date="2023" name="IMA Fungus">
        <title>Comparative genomic study of the Penicillium genus elucidates a diverse pangenome and 15 lateral gene transfer events.</title>
        <authorList>
            <person name="Petersen C."/>
            <person name="Sorensen T."/>
            <person name="Nielsen M.R."/>
            <person name="Sondergaard T.E."/>
            <person name="Sorensen J.L."/>
            <person name="Fitzpatrick D.A."/>
            <person name="Frisvad J.C."/>
            <person name="Nielsen K.L."/>
        </authorList>
    </citation>
    <scope>NUCLEOTIDE SEQUENCE</scope>
    <source>
        <strain evidence="2">IBT 21917</strain>
    </source>
</reference>
<evidence type="ECO:0000259" key="1">
    <source>
        <dbReference type="Pfam" id="PF14420"/>
    </source>
</evidence>
<evidence type="ECO:0000313" key="2">
    <source>
        <dbReference type="EMBL" id="KAJ5155937.1"/>
    </source>
</evidence>
<keyword evidence="3" id="KW-1185">Reference proteome</keyword>
<dbReference type="Proteomes" id="UP001146351">
    <property type="component" value="Unassembled WGS sequence"/>
</dbReference>
<protein>
    <recommendedName>
        <fullName evidence="1">Clr5 domain-containing protein</fullName>
    </recommendedName>
</protein>
<dbReference type="PANTHER" id="PTHR38788">
    <property type="entry name" value="CLR5 DOMAIN-CONTAINING PROTEIN"/>
    <property type="match status" value="1"/>
</dbReference>
<dbReference type="InterPro" id="IPR025676">
    <property type="entry name" value="Clr5_dom"/>
</dbReference>
<organism evidence="2 3">
    <name type="scientific">Penicillium capsulatum</name>
    <dbReference type="NCBI Taxonomy" id="69766"/>
    <lineage>
        <taxon>Eukaryota</taxon>
        <taxon>Fungi</taxon>
        <taxon>Dikarya</taxon>
        <taxon>Ascomycota</taxon>
        <taxon>Pezizomycotina</taxon>
        <taxon>Eurotiomycetes</taxon>
        <taxon>Eurotiomycetidae</taxon>
        <taxon>Eurotiales</taxon>
        <taxon>Aspergillaceae</taxon>
        <taxon>Penicillium</taxon>
    </lineage>
</organism>
<dbReference type="PANTHER" id="PTHR38788:SF3">
    <property type="entry name" value="CLR5 DOMAIN-CONTAINING PROTEIN"/>
    <property type="match status" value="1"/>
</dbReference>
<evidence type="ECO:0000313" key="3">
    <source>
        <dbReference type="Proteomes" id="UP001146351"/>
    </source>
</evidence>
<sequence>MPTTKWATEADWVEHRSTITGLYRQKPLLEVIKHMKRVHNFHATARMYKARLKTWRVAKYVKYAKDNALVGNHHSMAYYTSLVPPENSAGSMVPQISVPTITPCLGAPASQQKVLDCLRILERYVVGNAARGQWRPSYEFMKSLEKSDWLAQITTVTILLKGGELQAGFHLLSGCFDAFKTNLQAESPLLTSEAFMAAFQLMSVSPSLGWSFLKYICQLSGIVLQTSHPLFQLLSKYLTLDSAAFANGSDLFLGCFLNLMALHVSGWHESHRAALLLTTGRMFLLSMTTLPQYNRLRVMSENGGAMPLLGHQHVLHIPTGELPPAATRPDTLSLYPDNPARITVMKQDAGGQEYLSFETL</sequence>
<feature type="domain" description="Clr5" evidence="1">
    <location>
        <begin position="9"/>
        <end position="59"/>
    </location>
</feature>
<comment type="caution">
    <text evidence="2">The sequence shown here is derived from an EMBL/GenBank/DDBJ whole genome shotgun (WGS) entry which is preliminary data.</text>
</comment>
<gene>
    <name evidence="2" type="ORF">N7492_008740</name>
</gene>
<reference evidence="2" key="1">
    <citation type="submission" date="2022-11" db="EMBL/GenBank/DDBJ databases">
        <authorList>
            <person name="Petersen C."/>
        </authorList>
    </citation>
    <scope>NUCLEOTIDE SEQUENCE</scope>
    <source>
        <strain evidence="2">IBT 21917</strain>
    </source>
</reference>
<accession>A0A9W9LHE2</accession>
<proteinExistence type="predicted"/>
<dbReference type="Pfam" id="PF14420">
    <property type="entry name" value="Clr5"/>
    <property type="match status" value="1"/>
</dbReference>
<name>A0A9W9LHE2_9EURO</name>